<dbReference type="OrthoDB" id="72286at2"/>
<dbReference type="EMBL" id="CP044543">
    <property type="protein sequence ID" value="QFI71337.1"/>
    <property type="molecule type" value="Genomic_DNA"/>
</dbReference>
<evidence type="ECO:0000313" key="2">
    <source>
        <dbReference type="Proteomes" id="UP000325641"/>
    </source>
</evidence>
<proteinExistence type="predicted"/>
<dbReference type="RefSeq" id="WP_151642244.1">
    <property type="nucleotide sequence ID" value="NZ_CP044543.1"/>
</dbReference>
<protein>
    <submittedName>
        <fullName evidence="1">Peroxidase</fullName>
    </submittedName>
</protein>
<organism evidence="1 2">
    <name type="scientific">Bradyrhizobium betae</name>
    <dbReference type="NCBI Taxonomy" id="244734"/>
    <lineage>
        <taxon>Bacteria</taxon>
        <taxon>Pseudomonadati</taxon>
        <taxon>Pseudomonadota</taxon>
        <taxon>Alphaproteobacteria</taxon>
        <taxon>Hyphomicrobiales</taxon>
        <taxon>Nitrobacteraceae</taxon>
        <taxon>Bradyrhizobium</taxon>
    </lineage>
</organism>
<reference evidence="2" key="1">
    <citation type="submission" date="2019-10" db="EMBL/GenBank/DDBJ databases">
        <title>Complete Genome Sequence of Bradyrhizobium betae type strain PL7HG1T.</title>
        <authorList>
            <person name="Bromfield E.S.P."/>
            <person name="Cloutier S."/>
        </authorList>
    </citation>
    <scope>NUCLEOTIDE SEQUENCE [LARGE SCALE GENOMIC DNA]</scope>
    <source>
        <strain evidence="2">PL7HG1</strain>
    </source>
</reference>
<evidence type="ECO:0000313" key="1">
    <source>
        <dbReference type="EMBL" id="QFI71337.1"/>
    </source>
</evidence>
<keyword evidence="1" id="KW-0560">Oxidoreductase</keyword>
<dbReference type="AlphaFoldDB" id="A0A5P6NYY1"/>
<accession>A0A5P6NYY1</accession>
<dbReference type="Pfam" id="PF11534">
    <property type="entry name" value="HTHP"/>
    <property type="match status" value="1"/>
</dbReference>
<dbReference type="GO" id="GO:0004601">
    <property type="term" value="F:peroxidase activity"/>
    <property type="evidence" value="ECO:0007669"/>
    <property type="project" value="UniProtKB-KW"/>
</dbReference>
<dbReference type="Proteomes" id="UP000325641">
    <property type="component" value="Chromosome"/>
</dbReference>
<keyword evidence="1" id="KW-0575">Peroxidase</keyword>
<dbReference type="Gene3D" id="6.10.80.10">
    <property type="entry name" value="Hexameric tyrosine-coordinated heme protein (HTHP)"/>
    <property type="match status" value="1"/>
</dbReference>
<dbReference type="InterPro" id="IPR038125">
    <property type="entry name" value="HTHP_sf"/>
</dbReference>
<gene>
    <name evidence="1" type="ORF">F8237_02490</name>
</gene>
<dbReference type="KEGG" id="bbet:F8237_02490"/>
<dbReference type="InterPro" id="IPR021111">
    <property type="entry name" value="Hexamer_Tyr-coord_heme_pr_HTHP"/>
</dbReference>
<sequence length="75" mass="8390">MADVWLPSLKTDTPQAGFELAVKLSRMGVKLTQPSDQVRSHLRAAYEQDSSQLINASHVIAVHFQTVAAANNWWR</sequence>
<name>A0A5P6NYY1_9BRAD</name>